<dbReference type="Gene3D" id="1.20.1080.10">
    <property type="entry name" value="Glycerol uptake facilitator protein"/>
    <property type="match status" value="1"/>
</dbReference>
<organism evidence="6 7">
    <name type="scientific">Silvimonas terrae</name>
    <dbReference type="NCBI Taxonomy" id="300266"/>
    <lineage>
        <taxon>Bacteria</taxon>
        <taxon>Pseudomonadati</taxon>
        <taxon>Pseudomonadota</taxon>
        <taxon>Betaproteobacteria</taxon>
        <taxon>Neisseriales</taxon>
        <taxon>Chitinibacteraceae</taxon>
        <taxon>Silvimonas</taxon>
    </lineage>
</organism>
<name>A0A840RL16_9NEIS</name>
<protein>
    <submittedName>
        <fullName evidence="6">Site-specific recombinase</fullName>
    </submittedName>
</protein>
<reference evidence="6 7" key="1">
    <citation type="submission" date="2020-08" db="EMBL/GenBank/DDBJ databases">
        <title>Genomic Encyclopedia of Type Strains, Phase IV (KMG-IV): sequencing the most valuable type-strain genomes for metagenomic binning, comparative biology and taxonomic classification.</title>
        <authorList>
            <person name="Goeker M."/>
        </authorList>
    </citation>
    <scope>NUCLEOTIDE SEQUENCE [LARGE SCALE GENOMIC DNA]</scope>
    <source>
        <strain evidence="6 7">DSM 18233</strain>
    </source>
</reference>
<evidence type="ECO:0000256" key="1">
    <source>
        <dbReference type="ARBA" id="ARBA00004141"/>
    </source>
</evidence>
<feature type="transmembrane region" description="Helical" evidence="5">
    <location>
        <begin position="338"/>
        <end position="359"/>
    </location>
</feature>
<gene>
    <name evidence="6" type="ORF">HNQ50_003914</name>
</gene>
<dbReference type="Proteomes" id="UP000543030">
    <property type="component" value="Unassembled WGS sequence"/>
</dbReference>
<evidence type="ECO:0000256" key="4">
    <source>
        <dbReference type="ARBA" id="ARBA00023136"/>
    </source>
</evidence>
<dbReference type="Pfam" id="PF10136">
    <property type="entry name" value="SpecificRecomb"/>
    <property type="match status" value="1"/>
</dbReference>
<feature type="transmembrane region" description="Helical" evidence="5">
    <location>
        <begin position="601"/>
        <end position="627"/>
    </location>
</feature>
<keyword evidence="7" id="KW-1185">Reference proteome</keyword>
<evidence type="ECO:0000313" key="6">
    <source>
        <dbReference type="EMBL" id="MBB5193160.1"/>
    </source>
</evidence>
<proteinExistence type="predicted"/>
<feature type="transmembrane region" description="Helical" evidence="5">
    <location>
        <begin position="552"/>
        <end position="570"/>
    </location>
</feature>
<sequence>MQVTLQAMIGATPERAPALLRELVETMRPRRVDDAQAAINGVRSLAFLLEQSPQARAALRRCLLAVLSRSEQVQFFADTGILSNESFFSAVSRRIGDRLLPPAPNPGALRDLFGSVFYRHNDYIWLESVPQDIWFSLGTALHIEEETDVEQIGRVRGQLLDAIEVLSTRIAAIGLEPEITRNQPETRRSVSPFVRQNLEVHAFIEHNLQAMTEKTVPQEDERHILVLLEQCEDVISRVRKYAMRNGVSVSLSYHLLRITQHIERLKALLRLVSVTRTREKSEAILGVSLTLVRAENRKHSLRDVFAENTEMLALQVTEHASHTGGHYIAETRKEWRGMFRSAAGAGVIVGFMALLKLLFAKAHLPLLLEALAFGLNYAFGFMLVHILHFTIATKQPAMTAARIAATLHEGTRSGKLKPDDIDQLSELIVKVFRTQFIAILGNVLVVLPTALLIALGWVWSTGHPVADADKAQHLLHDLNPIQSLALFHAGIAGVCLFLAGLISGYYDNKALYNQIPQRIAALPWLNRLAGEQRARRLGNYLGNNLGALAGNFYFGMMLGTIGTIGVLLGLPIDIRHITFSSAYLSFAAVTFDFALDWHVVAISALGIALIGYINLIVSFGLALWVALRSRKLTLRATRPIVGRLLRRSVRRPQDFLIPPRARVEETKVTELKGENVVEWVQRRRADTGR</sequence>
<evidence type="ECO:0000313" key="7">
    <source>
        <dbReference type="Proteomes" id="UP000543030"/>
    </source>
</evidence>
<comment type="caution">
    <text evidence="6">The sequence shown here is derived from an EMBL/GenBank/DDBJ whole genome shotgun (WGS) entry which is preliminary data.</text>
</comment>
<dbReference type="AlphaFoldDB" id="A0A840RL16"/>
<feature type="transmembrane region" description="Helical" evidence="5">
    <location>
        <begin position="436"/>
        <end position="460"/>
    </location>
</feature>
<comment type="subcellular location">
    <subcellularLocation>
        <location evidence="1">Membrane</location>
        <topology evidence="1">Multi-pass membrane protein</topology>
    </subcellularLocation>
</comment>
<dbReference type="GO" id="GO:0016020">
    <property type="term" value="C:membrane"/>
    <property type="evidence" value="ECO:0007669"/>
    <property type="project" value="UniProtKB-SubCell"/>
</dbReference>
<feature type="transmembrane region" description="Helical" evidence="5">
    <location>
        <begin position="481"/>
        <end position="506"/>
    </location>
</feature>
<accession>A0A840RL16</accession>
<keyword evidence="4 5" id="KW-0472">Membrane</keyword>
<feature type="transmembrane region" description="Helical" evidence="5">
    <location>
        <begin position="366"/>
        <end position="388"/>
    </location>
</feature>
<keyword evidence="2 5" id="KW-0812">Transmembrane</keyword>
<dbReference type="InterPro" id="IPR023271">
    <property type="entry name" value="Aquaporin-like"/>
</dbReference>
<keyword evidence="3 5" id="KW-1133">Transmembrane helix</keyword>
<evidence type="ECO:0000256" key="3">
    <source>
        <dbReference type="ARBA" id="ARBA00022989"/>
    </source>
</evidence>
<evidence type="ECO:0000256" key="2">
    <source>
        <dbReference type="ARBA" id="ARBA00022692"/>
    </source>
</evidence>
<dbReference type="InterPro" id="IPR011385">
    <property type="entry name" value="Site-sp_rcmbase"/>
</dbReference>
<dbReference type="RefSeq" id="WP_184102804.1">
    <property type="nucleotide sequence ID" value="NZ_JACHHN010000009.1"/>
</dbReference>
<dbReference type="EMBL" id="JACHHN010000009">
    <property type="protein sequence ID" value="MBB5193160.1"/>
    <property type="molecule type" value="Genomic_DNA"/>
</dbReference>
<evidence type="ECO:0000256" key="5">
    <source>
        <dbReference type="SAM" id="Phobius"/>
    </source>
</evidence>
<dbReference type="PIRSF" id="PIRSF015380">
    <property type="entry name" value="Site-sp_rcmb"/>
    <property type="match status" value="1"/>
</dbReference>